<dbReference type="GO" id="GO:1901135">
    <property type="term" value="P:carbohydrate derivative metabolic process"/>
    <property type="evidence" value="ECO:0007669"/>
    <property type="project" value="InterPro"/>
</dbReference>
<feature type="domain" description="SIS" evidence="3">
    <location>
        <begin position="29"/>
        <end position="174"/>
    </location>
</feature>
<sequence>MPIDKVYQSILYLPDQIRQVIHDIDAIKFPDSYLAVTNIVISGMGGSLYNYHVINSLFKQQLVVPIYMTNNYDIPLFITEDTLFIGSSYSGSTEEVISATSAASAKKAKIITISSGGDLAQLGQAKKAFVYRFSTEFNPSGQPRLGLGYMIFSTISILIKLSLIKTDLSQLESHLTMLGNQNKDIESAAQDIVDKINDQMVVLIAADHLSGNVHIFRNQLNETAKTFSEYHLVPELNHHLIEGLKFPQNKKLIFLIFESDKYLEKNQKRITITKKLLEMQSIPFLCIKAPSGVDEMGQFLYLLQLNSFISYYLSKYYQVDPIAIPWVNYFKKELQSS</sequence>
<dbReference type="Proteomes" id="UP000176376">
    <property type="component" value="Unassembled WGS sequence"/>
</dbReference>
<protein>
    <recommendedName>
        <fullName evidence="3">SIS domain-containing protein</fullName>
    </recommendedName>
</protein>
<evidence type="ECO:0000313" key="5">
    <source>
        <dbReference type="Proteomes" id="UP000176376"/>
    </source>
</evidence>
<dbReference type="GO" id="GO:0004476">
    <property type="term" value="F:mannose-6-phosphate isomerase activity"/>
    <property type="evidence" value="ECO:0007669"/>
    <property type="project" value="InterPro"/>
</dbReference>
<dbReference type="AlphaFoldDB" id="A0A1F7JJJ6"/>
<dbReference type="GO" id="GO:0004347">
    <property type="term" value="F:glucose-6-phosphate isomerase activity"/>
    <property type="evidence" value="ECO:0007669"/>
    <property type="project" value="InterPro"/>
</dbReference>
<dbReference type="PROSITE" id="PS51464">
    <property type="entry name" value="SIS"/>
    <property type="match status" value="1"/>
</dbReference>
<dbReference type="InterPro" id="IPR001347">
    <property type="entry name" value="SIS_dom"/>
</dbReference>
<name>A0A1F7JJJ6_9BACT</name>
<dbReference type="InterPro" id="IPR046348">
    <property type="entry name" value="SIS_dom_sf"/>
</dbReference>
<accession>A0A1F7JJJ6</accession>
<dbReference type="GO" id="GO:0097367">
    <property type="term" value="F:carbohydrate derivative binding"/>
    <property type="evidence" value="ECO:0007669"/>
    <property type="project" value="InterPro"/>
</dbReference>
<comment type="similarity">
    <text evidence="1">Belongs to the PGI/PMI family.</text>
</comment>
<dbReference type="InterPro" id="IPR019490">
    <property type="entry name" value="Glu6P/Mann6P_isomerase_C"/>
</dbReference>
<organism evidence="4 5">
    <name type="scientific">Candidatus Roizmanbacteria bacterium RIFCSPLOWO2_02_FULL_38_10</name>
    <dbReference type="NCBI Taxonomy" id="1802074"/>
    <lineage>
        <taxon>Bacteria</taxon>
        <taxon>Candidatus Roizmaniibacteriota</taxon>
    </lineage>
</organism>
<gene>
    <name evidence="4" type="ORF">A3J15_01030</name>
</gene>
<dbReference type="EMBL" id="MGAY01000053">
    <property type="protein sequence ID" value="OGK55780.1"/>
    <property type="molecule type" value="Genomic_DNA"/>
</dbReference>
<evidence type="ECO:0000256" key="2">
    <source>
        <dbReference type="ARBA" id="ARBA00023235"/>
    </source>
</evidence>
<proteinExistence type="inferred from homology"/>
<dbReference type="Gene3D" id="3.40.50.10490">
    <property type="entry name" value="Glucose-6-phosphate isomerase like protein, domain 1"/>
    <property type="match status" value="2"/>
</dbReference>
<comment type="caution">
    <text evidence="4">The sequence shown here is derived from an EMBL/GenBank/DDBJ whole genome shotgun (WGS) entry which is preliminary data.</text>
</comment>
<evidence type="ECO:0000256" key="1">
    <source>
        <dbReference type="ARBA" id="ARBA00010523"/>
    </source>
</evidence>
<reference evidence="4 5" key="1">
    <citation type="journal article" date="2016" name="Nat. Commun.">
        <title>Thousands of microbial genomes shed light on interconnected biogeochemical processes in an aquifer system.</title>
        <authorList>
            <person name="Anantharaman K."/>
            <person name="Brown C.T."/>
            <person name="Hug L.A."/>
            <person name="Sharon I."/>
            <person name="Castelle C.J."/>
            <person name="Probst A.J."/>
            <person name="Thomas B.C."/>
            <person name="Singh A."/>
            <person name="Wilkins M.J."/>
            <person name="Karaoz U."/>
            <person name="Brodie E.L."/>
            <person name="Williams K.H."/>
            <person name="Hubbard S.S."/>
            <person name="Banfield J.F."/>
        </authorList>
    </citation>
    <scope>NUCLEOTIDE SEQUENCE [LARGE SCALE GENOMIC DNA]</scope>
</reference>
<dbReference type="GO" id="GO:0005975">
    <property type="term" value="P:carbohydrate metabolic process"/>
    <property type="evidence" value="ECO:0007669"/>
    <property type="project" value="InterPro"/>
</dbReference>
<dbReference type="Pfam" id="PF10432">
    <property type="entry name" value="bact-PGI_C"/>
    <property type="match status" value="1"/>
</dbReference>
<keyword evidence="2" id="KW-0413">Isomerase</keyword>
<evidence type="ECO:0000259" key="3">
    <source>
        <dbReference type="PROSITE" id="PS51464"/>
    </source>
</evidence>
<dbReference type="STRING" id="1802074.A3J15_01030"/>
<evidence type="ECO:0000313" key="4">
    <source>
        <dbReference type="EMBL" id="OGK55780.1"/>
    </source>
</evidence>
<dbReference type="SUPFAM" id="SSF53697">
    <property type="entry name" value="SIS domain"/>
    <property type="match status" value="1"/>
</dbReference>